<proteinExistence type="predicted"/>
<reference evidence="1" key="2">
    <citation type="journal article" date="2020" name="Nat. Commun.">
        <title>Large-scale genome sequencing of mycorrhizal fungi provides insights into the early evolution of symbiotic traits.</title>
        <authorList>
            <person name="Miyauchi S."/>
            <person name="Kiss E."/>
            <person name="Kuo A."/>
            <person name="Drula E."/>
            <person name="Kohler A."/>
            <person name="Sanchez-Garcia M."/>
            <person name="Morin E."/>
            <person name="Andreopoulos B."/>
            <person name="Barry K.W."/>
            <person name="Bonito G."/>
            <person name="Buee M."/>
            <person name="Carver A."/>
            <person name="Chen C."/>
            <person name="Cichocki N."/>
            <person name="Clum A."/>
            <person name="Culley D."/>
            <person name="Crous P.W."/>
            <person name="Fauchery L."/>
            <person name="Girlanda M."/>
            <person name="Hayes R.D."/>
            <person name="Keri Z."/>
            <person name="LaButti K."/>
            <person name="Lipzen A."/>
            <person name="Lombard V."/>
            <person name="Magnuson J."/>
            <person name="Maillard F."/>
            <person name="Murat C."/>
            <person name="Nolan M."/>
            <person name="Ohm R.A."/>
            <person name="Pangilinan J."/>
            <person name="Pereira M.F."/>
            <person name="Perotto S."/>
            <person name="Peter M."/>
            <person name="Pfister S."/>
            <person name="Riley R."/>
            <person name="Sitrit Y."/>
            <person name="Stielow J.B."/>
            <person name="Szollosi G."/>
            <person name="Zifcakova L."/>
            <person name="Stursova M."/>
            <person name="Spatafora J.W."/>
            <person name="Tedersoo L."/>
            <person name="Vaario L.M."/>
            <person name="Yamada A."/>
            <person name="Yan M."/>
            <person name="Wang P."/>
            <person name="Xu J."/>
            <person name="Bruns T."/>
            <person name="Baldrian P."/>
            <person name="Vilgalys R."/>
            <person name="Dunand C."/>
            <person name="Henrissat B."/>
            <person name="Grigoriev I.V."/>
            <person name="Hibbett D."/>
            <person name="Nagy L.G."/>
            <person name="Martin F.M."/>
        </authorList>
    </citation>
    <scope>NUCLEOTIDE SEQUENCE</scope>
    <source>
        <strain evidence="1">BED1</strain>
    </source>
</reference>
<dbReference type="EMBL" id="WHUW01000005">
    <property type="protein sequence ID" value="KAF8446386.1"/>
    <property type="molecule type" value="Genomic_DNA"/>
</dbReference>
<name>A0AAD4GIA5_BOLED</name>
<reference evidence="1" key="1">
    <citation type="submission" date="2019-10" db="EMBL/GenBank/DDBJ databases">
        <authorList>
            <consortium name="DOE Joint Genome Institute"/>
            <person name="Kuo A."/>
            <person name="Miyauchi S."/>
            <person name="Kiss E."/>
            <person name="Drula E."/>
            <person name="Kohler A."/>
            <person name="Sanchez-Garcia M."/>
            <person name="Andreopoulos B."/>
            <person name="Barry K.W."/>
            <person name="Bonito G."/>
            <person name="Buee M."/>
            <person name="Carver A."/>
            <person name="Chen C."/>
            <person name="Cichocki N."/>
            <person name="Clum A."/>
            <person name="Culley D."/>
            <person name="Crous P.W."/>
            <person name="Fauchery L."/>
            <person name="Girlanda M."/>
            <person name="Hayes R."/>
            <person name="Keri Z."/>
            <person name="LaButti K."/>
            <person name="Lipzen A."/>
            <person name="Lombard V."/>
            <person name="Magnuson J."/>
            <person name="Maillard F."/>
            <person name="Morin E."/>
            <person name="Murat C."/>
            <person name="Nolan M."/>
            <person name="Ohm R."/>
            <person name="Pangilinan J."/>
            <person name="Pereira M."/>
            <person name="Perotto S."/>
            <person name="Peter M."/>
            <person name="Riley R."/>
            <person name="Sitrit Y."/>
            <person name="Stielow B."/>
            <person name="Szollosi G."/>
            <person name="Zifcakova L."/>
            <person name="Stursova M."/>
            <person name="Spatafora J.W."/>
            <person name="Tedersoo L."/>
            <person name="Vaario L.-M."/>
            <person name="Yamada A."/>
            <person name="Yan M."/>
            <person name="Wang P."/>
            <person name="Xu J."/>
            <person name="Bruns T."/>
            <person name="Baldrian P."/>
            <person name="Vilgalys R."/>
            <person name="Henrissat B."/>
            <person name="Grigoriev I.V."/>
            <person name="Hibbett D."/>
            <person name="Nagy L.G."/>
            <person name="Martin F.M."/>
        </authorList>
    </citation>
    <scope>NUCLEOTIDE SEQUENCE</scope>
    <source>
        <strain evidence="1">BED1</strain>
    </source>
</reference>
<gene>
    <name evidence="1" type="ORF">L210DRAFT_1058467</name>
</gene>
<dbReference type="AlphaFoldDB" id="A0AAD4GIA5"/>
<accession>A0AAD4GIA5</accession>
<evidence type="ECO:0000313" key="1">
    <source>
        <dbReference type="EMBL" id="KAF8446386.1"/>
    </source>
</evidence>
<keyword evidence="2" id="KW-1185">Reference proteome</keyword>
<protein>
    <submittedName>
        <fullName evidence="1">Uncharacterized protein</fullName>
    </submittedName>
</protein>
<dbReference type="Proteomes" id="UP001194468">
    <property type="component" value="Unassembled WGS sequence"/>
</dbReference>
<comment type="caution">
    <text evidence="1">The sequence shown here is derived from an EMBL/GenBank/DDBJ whole genome shotgun (WGS) entry which is preliminary data.</text>
</comment>
<sequence>MLFQDLKITQDDDWRTLGRTFHSSIPSCTPTQSPRAFSIVLCQCVYIHVLASVCVSSMSSVQDGVGDFGASARRCCNDLTTGPGATTAH</sequence>
<evidence type="ECO:0000313" key="2">
    <source>
        <dbReference type="Proteomes" id="UP001194468"/>
    </source>
</evidence>
<organism evidence="1 2">
    <name type="scientific">Boletus edulis BED1</name>
    <dbReference type="NCBI Taxonomy" id="1328754"/>
    <lineage>
        <taxon>Eukaryota</taxon>
        <taxon>Fungi</taxon>
        <taxon>Dikarya</taxon>
        <taxon>Basidiomycota</taxon>
        <taxon>Agaricomycotina</taxon>
        <taxon>Agaricomycetes</taxon>
        <taxon>Agaricomycetidae</taxon>
        <taxon>Boletales</taxon>
        <taxon>Boletineae</taxon>
        <taxon>Boletaceae</taxon>
        <taxon>Boletoideae</taxon>
        <taxon>Boletus</taxon>
    </lineage>
</organism>